<dbReference type="Proteomes" id="UP001319846">
    <property type="component" value="Unassembled WGS sequence"/>
</dbReference>
<evidence type="ECO:0000313" key="1">
    <source>
        <dbReference type="EMBL" id="MBZ5487755.1"/>
    </source>
</evidence>
<organism evidence="1 2">
    <name type="scientific">Vreelandella aquamarina</name>
    <dbReference type="NCBI Taxonomy" id="77097"/>
    <lineage>
        <taxon>Bacteria</taxon>
        <taxon>Pseudomonadati</taxon>
        <taxon>Pseudomonadota</taxon>
        <taxon>Gammaproteobacteria</taxon>
        <taxon>Oceanospirillales</taxon>
        <taxon>Halomonadaceae</taxon>
        <taxon>Vreelandella</taxon>
    </lineage>
</organism>
<protein>
    <submittedName>
        <fullName evidence="1">ATP-dependent helicase HrpB</fullName>
    </submittedName>
</protein>
<sequence>MSQLPIESHLAAIKSGLERHNRLILMAQPGAGKTTRVPLALLESQWAAGQKILLLEPRRVAARLAASFMAQQLGEPLGQTVGYRMRGESRTGEHTRLEVVTQGVLLRILQDDPLMEGVAGIVFDEFHERSVDSDVGLAFALDVQTSVRDDLRLIVMSATLDIDALRRVMGADTQVIVSDGRQYPITTRYRPAHANERLEQTALRVIQEALAEPGAADVLVILPGVAEIERLVQMLRQALPALAIRSLHGRMSLDQQRAALAPEANRRRIIVSTAITESSVTVTGVNVVIDAGLERVPVFQPATGLTCLATRRVNRASADQRRGRAGRQQSGHCFRLWAQEQPLVAHREPEIAQADLSGLVLELAHWGAGSPDQLGWMTLPPAGAWQSGRALLTQLGMLDEQHTLTPLSRRCARWPVEPRLAVMLERADELNATTLACGLAALLENPERRQCSLHHALEQRFSTPKTFPAWLQDAKRFATVMNVSLREVDLTPLARLLALAYPERIGKQISPGRFQLASGKTAVLSLDDPLAHQPFIVAVDLQSASSEARVYAAEAFSLEMLKQLYADRLEWQTRVSWSDRQGGLIGESVLAYGALVLATRPLATLPSDKVLEALLAAVRQRPSLLTTLSLQQLQGRMALLRESLGEQWPDWSTQALLDSLEQWLAPYLADITRLSQLEKMPLHAFLFNRLNWEQQQAFDRLVPETLPVPSGKRVDIDYLPCLEGRPPVLAVKLQEAFGWQKTPAIVQEKVTLMIHLLSPARRPLQVTQDLYSFWLNGYPQVRKEMRGRYPKHPWPEDPLSAKATALTKSR</sequence>
<accession>A0ACC5VV65</accession>
<keyword evidence="1" id="KW-0347">Helicase</keyword>
<keyword evidence="1" id="KW-0067">ATP-binding</keyword>
<keyword evidence="1" id="KW-0547">Nucleotide-binding</keyword>
<keyword evidence="2" id="KW-1185">Reference proteome</keyword>
<proteinExistence type="predicted"/>
<gene>
    <name evidence="1" type="primary">hrpB</name>
    <name evidence="1" type="ORF">HW452_09480</name>
</gene>
<name>A0ACC5VV65_9GAMM</name>
<evidence type="ECO:0000313" key="2">
    <source>
        <dbReference type="Proteomes" id="UP001319846"/>
    </source>
</evidence>
<keyword evidence="1" id="KW-0378">Hydrolase</keyword>
<dbReference type="EMBL" id="JABYQT010000005">
    <property type="protein sequence ID" value="MBZ5487755.1"/>
    <property type="molecule type" value="Genomic_DNA"/>
</dbReference>
<reference evidence="1" key="1">
    <citation type="submission" date="2020-06" db="EMBL/GenBank/DDBJ databases">
        <title>Whole Genome Sequence of Halomonas aquamarina MB598.</title>
        <authorList>
            <person name="Pervaiz M."/>
            <person name="Fariq A."/>
            <person name="Yasmin A."/>
            <person name="Welch M."/>
        </authorList>
    </citation>
    <scope>NUCLEOTIDE SEQUENCE</scope>
    <source>
        <strain evidence="1">MB598</strain>
    </source>
</reference>
<comment type="caution">
    <text evidence="1">The sequence shown here is derived from an EMBL/GenBank/DDBJ whole genome shotgun (WGS) entry which is preliminary data.</text>
</comment>